<dbReference type="Pfam" id="PF00830">
    <property type="entry name" value="Ribosomal_L28"/>
    <property type="match status" value="1"/>
</dbReference>
<dbReference type="Proteomes" id="UP000033551">
    <property type="component" value="Unassembled WGS sequence"/>
</dbReference>
<dbReference type="Gene3D" id="2.30.170.40">
    <property type="entry name" value="Ribosomal protein L28/L24"/>
    <property type="match status" value="1"/>
</dbReference>
<dbReference type="AlphaFoldDB" id="A0A0F4JX26"/>
<gene>
    <name evidence="5" type="primary">rpmB</name>
    <name evidence="6" type="ORF">VR44_03785</name>
</gene>
<dbReference type="InterPro" id="IPR026569">
    <property type="entry name" value="Ribosomal_bL28"/>
</dbReference>
<dbReference type="STRING" id="68223.GCA_002028425_05062"/>
<organism evidence="6 7">
    <name type="scientific">Streptomyces katrae</name>
    <dbReference type="NCBI Taxonomy" id="68223"/>
    <lineage>
        <taxon>Bacteria</taxon>
        <taxon>Bacillati</taxon>
        <taxon>Actinomycetota</taxon>
        <taxon>Actinomycetes</taxon>
        <taxon>Kitasatosporales</taxon>
        <taxon>Streptomycetaceae</taxon>
        <taxon>Streptomyces</taxon>
    </lineage>
</organism>
<evidence type="ECO:0000256" key="1">
    <source>
        <dbReference type="ARBA" id="ARBA00008760"/>
    </source>
</evidence>
<dbReference type="InterPro" id="IPR001383">
    <property type="entry name" value="Ribosomal_bL28_bact-type"/>
</dbReference>
<comment type="similarity">
    <text evidence="1 5">Belongs to the bacterial ribosomal protein bL28 family.</text>
</comment>
<dbReference type="InterPro" id="IPR050096">
    <property type="entry name" value="Bacterial_rp_bL28"/>
</dbReference>
<proteinExistence type="inferred from homology"/>
<keyword evidence="3 5" id="KW-0687">Ribonucleoprotein</keyword>
<dbReference type="FunFam" id="2.30.170.40:FF:000002">
    <property type="entry name" value="50S ribosomal protein L28"/>
    <property type="match status" value="1"/>
</dbReference>
<evidence type="ECO:0000256" key="3">
    <source>
        <dbReference type="ARBA" id="ARBA00023274"/>
    </source>
</evidence>
<dbReference type="InterPro" id="IPR037147">
    <property type="entry name" value="Ribosomal_bL28_sf"/>
</dbReference>
<dbReference type="InterPro" id="IPR034704">
    <property type="entry name" value="Ribosomal_bL28/bL31-like_sf"/>
</dbReference>
<dbReference type="GO" id="GO:0006412">
    <property type="term" value="P:translation"/>
    <property type="evidence" value="ECO:0007669"/>
    <property type="project" value="UniProtKB-UniRule"/>
</dbReference>
<dbReference type="GeneID" id="95576672"/>
<keyword evidence="2 5" id="KW-0689">Ribosomal protein</keyword>
<dbReference type="EMBL" id="JZWV01000068">
    <property type="protein sequence ID" value="KJY38404.1"/>
    <property type="molecule type" value="Genomic_DNA"/>
</dbReference>
<dbReference type="NCBIfam" id="TIGR00009">
    <property type="entry name" value="L28"/>
    <property type="match status" value="1"/>
</dbReference>
<evidence type="ECO:0000313" key="7">
    <source>
        <dbReference type="Proteomes" id="UP000033551"/>
    </source>
</evidence>
<accession>A0A0F4JX26</accession>
<keyword evidence="7" id="KW-1185">Reference proteome</keyword>
<evidence type="ECO:0000256" key="4">
    <source>
        <dbReference type="ARBA" id="ARBA00035174"/>
    </source>
</evidence>
<dbReference type="GeneID" id="96805995"/>
<evidence type="ECO:0000256" key="2">
    <source>
        <dbReference type="ARBA" id="ARBA00022980"/>
    </source>
</evidence>
<dbReference type="OrthoDB" id="9805609at2"/>
<dbReference type="eggNOG" id="COG0227">
    <property type="taxonomic scope" value="Bacteria"/>
</dbReference>
<dbReference type="GO" id="GO:0003735">
    <property type="term" value="F:structural constituent of ribosome"/>
    <property type="evidence" value="ECO:0007669"/>
    <property type="project" value="InterPro"/>
</dbReference>
<evidence type="ECO:0000313" key="6">
    <source>
        <dbReference type="EMBL" id="KJY38404.1"/>
    </source>
</evidence>
<protein>
    <recommendedName>
        <fullName evidence="4 5">Large ribosomal subunit protein bL28</fullName>
    </recommendedName>
</protein>
<sequence>MAANCDVCAKGPSFGNNISHSHRRTSRRWNPNIQRVRAVVNGTPKRLNACTSCIKAGKVSR</sequence>
<evidence type="ECO:0000256" key="5">
    <source>
        <dbReference type="HAMAP-Rule" id="MF_00373"/>
    </source>
</evidence>
<dbReference type="RefSeq" id="WP_007266795.1">
    <property type="nucleotide sequence ID" value="NZ_CP020042.1"/>
</dbReference>
<comment type="caution">
    <text evidence="6">The sequence shown here is derived from an EMBL/GenBank/DDBJ whole genome shotgun (WGS) entry which is preliminary data.</text>
</comment>
<dbReference type="SUPFAM" id="SSF143800">
    <property type="entry name" value="L28p-like"/>
    <property type="match status" value="1"/>
</dbReference>
<dbReference type="PANTHER" id="PTHR39080">
    <property type="entry name" value="50S RIBOSOMAL PROTEIN L28"/>
    <property type="match status" value="1"/>
</dbReference>
<dbReference type="HAMAP" id="MF_00373">
    <property type="entry name" value="Ribosomal_bL28"/>
    <property type="match status" value="1"/>
</dbReference>
<dbReference type="GO" id="GO:1990904">
    <property type="term" value="C:ribonucleoprotein complex"/>
    <property type="evidence" value="ECO:0007669"/>
    <property type="project" value="UniProtKB-KW"/>
</dbReference>
<dbReference type="PATRIC" id="fig|68223.7.peg.8660"/>
<dbReference type="GO" id="GO:0005840">
    <property type="term" value="C:ribosome"/>
    <property type="evidence" value="ECO:0007669"/>
    <property type="project" value="UniProtKB-KW"/>
</dbReference>
<name>A0A0F4JX26_9ACTN</name>
<dbReference type="PANTHER" id="PTHR39080:SF1">
    <property type="entry name" value="LARGE RIBOSOMAL SUBUNIT PROTEIN BL28A"/>
    <property type="match status" value="1"/>
</dbReference>
<reference evidence="6 7" key="1">
    <citation type="submission" date="2015-02" db="EMBL/GenBank/DDBJ databases">
        <authorList>
            <person name="Ju K.-S."/>
            <person name="Doroghazi J.R."/>
            <person name="Metcalf W."/>
        </authorList>
    </citation>
    <scope>NUCLEOTIDE SEQUENCE [LARGE SCALE GENOMIC DNA]</scope>
    <source>
        <strain evidence="6 7">NRRL ISP-5550</strain>
    </source>
</reference>